<sequence length="251" mass="27684">MRCALALSAFIIATPSLSWAADTLRLTTLHWPPYVEESGEGPNTNTVRSTFARAGIEVDVQLFPWNRAIMLAADDPNWIGVYPEYYSADIDAEASGDRCLFSRPFGNSPVGFLTPSNSSFDWDTHDDLRSYVIGVVRGYVNEAKLDQMIADGDIVGELAENDTQNILKVAARRADAIVIDKNVFDYLKAEDAGVAFVADSLQFHEKLLINHSLYVCFENSSAGREARELFNRHLTTSGDEGQSDPGLPNTQ</sequence>
<dbReference type="PANTHER" id="PTHR35936:SF25">
    <property type="entry name" value="ABC TRANSPORTER SUBSTRATE-BINDING PROTEIN"/>
    <property type="match status" value="1"/>
</dbReference>
<name>A0A0M6ZYW8_9HYPH</name>
<evidence type="ECO:0000256" key="1">
    <source>
        <dbReference type="SAM" id="SignalP"/>
    </source>
</evidence>
<dbReference type="PANTHER" id="PTHR35936">
    <property type="entry name" value="MEMBRANE-BOUND LYTIC MUREIN TRANSGLYCOSYLASE F"/>
    <property type="match status" value="1"/>
</dbReference>
<dbReference type="AlphaFoldDB" id="A0A0M6ZYW8"/>
<organism evidence="2 3">
    <name type="scientific">Roseibium alexandrii</name>
    <dbReference type="NCBI Taxonomy" id="388408"/>
    <lineage>
        <taxon>Bacteria</taxon>
        <taxon>Pseudomonadati</taxon>
        <taxon>Pseudomonadota</taxon>
        <taxon>Alphaproteobacteria</taxon>
        <taxon>Hyphomicrobiales</taxon>
        <taxon>Stappiaceae</taxon>
        <taxon>Roseibium</taxon>
    </lineage>
</organism>
<feature type="signal peptide" evidence="1">
    <location>
        <begin position="1"/>
        <end position="20"/>
    </location>
</feature>
<dbReference type="Gene3D" id="3.40.190.10">
    <property type="entry name" value="Periplasmic binding protein-like II"/>
    <property type="match status" value="2"/>
</dbReference>
<dbReference type="Proteomes" id="UP000053235">
    <property type="component" value="Unassembled WGS sequence"/>
</dbReference>
<evidence type="ECO:0000313" key="2">
    <source>
        <dbReference type="EMBL" id="CTQ67849.1"/>
    </source>
</evidence>
<dbReference type="STRING" id="388408.LAX5112_01543"/>
<protein>
    <submittedName>
        <fullName evidence="2">Bacterial extracellular solute-binding proteins, family 3</fullName>
    </submittedName>
</protein>
<feature type="chain" id="PRO_5005809044" evidence="1">
    <location>
        <begin position="21"/>
        <end position="251"/>
    </location>
</feature>
<dbReference type="RefSeq" id="WP_055671340.1">
    <property type="nucleotide sequence ID" value="NZ_CXWD01000005.1"/>
</dbReference>
<proteinExistence type="predicted"/>
<evidence type="ECO:0000313" key="3">
    <source>
        <dbReference type="Proteomes" id="UP000053235"/>
    </source>
</evidence>
<dbReference type="EMBL" id="CXWD01000005">
    <property type="protein sequence ID" value="CTQ67849.1"/>
    <property type="molecule type" value="Genomic_DNA"/>
</dbReference>
<dbReference type="SUPFAM" id="SSF53850">
    <property type="entry name" value="Periplasmic binding protein-like II"/>
    <property type="match status" value="1"/>
</dbReference>
<keyword evidence="3" id="KW-1185">Reference proteome</keyword>
<keyword evidence="1" id="KW-0732">Signal</keyword>
<reference evidence="3" key="1">
    <citation type="submission" date="2015-07" db="EMBL/GenBank/DDBJ databases">
        <authorList>
            <person name="Rodrigo-Torres Lidia"/>
            <person name="Arahal R.David."/>
        </authorList>
    </citation>
    <scope>NUCLEOTIDE SEQUENCE [LARGE SCALE GENOMIC DNA]</scope>
    <source>
        <strain evidence="3">CECT 5112</strain>
    </source>
</reference>
<gene>
    <name evidence="2" type="ORF">LAX5112_01543</name>
</gene>
<accession>A0A0M6ZYW8</accession>